<organism evidence="8">
    <name type="scientific">Cyprideis torosa</name>
    <dbReference type="NCBI Taxonomy" id="163714"/>
    <lineage>
        <taxon>Eukaryota</taxon>
        <taxon>Metazoa</taxon>
        <taxon>Ecdysozoa</taxon>
        <taxon>Arthropoda</taxon>
        <taxon>Crustacea</taxon>
        <taxon>Oligostraca</taxon>
        <taxon>Ostracoda</taxon>
        <taxon>Podocopa</taxon>
        <taxon>Podocopida</taxon>
        <taxon>Cytherocopina</taxon>
        <taxon>Cytheroidea</taxon>
        <taxon>Cytherideidae</taxon>
        <taxon>Cyprideis</taxon>
    </lineage>
</organism>
<proteinExistence type="predicted"/>
<dbReference type="PANTHER" id="PTHR24039:SF28">
    <property type="entry name" value="EGF-LIKE DOMAIN-CONTAINING PROTEIN"/>
    <property type="match status" value="1"/>
</dbReference>
<dbReference type="OrthoDB" id="6486105at2759"/>
<name>A0A7R8W8T8_9CRUS</name>
<keyword evidence="5" id="KW-1015">Disulfide bond</keyword>
<protein>
    <submittedName>
        <fullName evidence="8">Uncharacterized protein</fullName>
    </submittedName>
</protein>
<evidence type="ECO:0000256" key="7">
    <source>
        <dbReference type="PROSITE-ProRule" id="PRU00076"/>
    </source>
</evidence>
<comment type="caution">
    <text evidence="7">Lacks conserved residue(s) required for the propagation of feature annotation.</text>
</comment>
<dbReference type="SUPFAM" id="SSF57184">
    <property type="entry name" value="Growth factor receptor domain"/>
    <property type="match status" value="1"/>
</dbReference>
<evidence type="ECO:0000313" key="8">
    <source>
        <dbReference type="EMBL" id="CAD7227078.1"/>
    </source>
</evidence>
<gene>
    <name evidence="8" type="ORF">CTOB1V02_LOCUS4987</name>
</gene>
<evidence type="ECO:0000256" key="1">
    <source>
        <dbReference type="ARBA" id="ARBA00022536"/>
    </source>
</evidence>
<evidence type="ECO:0000256" key="2">
    <source>
        <dbReference type="ARBA" id="ARBA00022729"/>
    </source>
</evidence>
<dbReference type="PROSITE" id="PS01186">
    <property type="entry name" value="EGF_2"/>
    <property type="match status" value="1"/>
</dbReference>
<keyword evidence="1 7" id="KW-0245">EGF-like domain</keyword>
<dbReference type="SMART" id="SM00181">
    <property type="entry name" value="EGF"/>
    <property type="match status" value="7"/>
</dbReference>
<dbReference type="PANTHER" id="PTHR24039">
    <property type="entry name" value="FIBRILLIN-RELATED"/>
    <property type="match status" value="1"/>
</dbReference>
<dbReference type="InterPro" id="IPR009030">
    <property type="entry name" value="Growth_fac_rcpt_cys_sf"/>
</dbReference>
<keyword evidence="6" id="KW-0325">Glycoprotein</keyword>
<dbReference type="CDD" id="cd00054">
    <property type="entry name" value="EGF_CA"/>
    <property type="match status" value="1"/>
</dbReference>
<dbReference type="InterPro" id="IPR000742">
    <property type="entry name" value="EGF"/>
</dbReference>
<sequence length="927" mass="102035">MLPEPDSYCAIHPEACHTFFGSYSHGQCIDEPEEPFFSCDCDESTGWYNFADNMCLITDECRLWIDDCPWGCSNIFLDREDSSYRCSCPYGTAGDGYNCHGLGNTQMYILEFPVVINENPYDEFLFNEHLKANITRSMLATFGVYGMTSATVIHRSKLANSPAEYLIQAALFFNQALPFGEEKPLKLILETELSHIQFHDEIEPLNVYPGGVFYTTSPALVHIDDMMDVNPCYGNIIDDMMDVNPCYGNIFQQVCPEPVKQLCVHTDGSSGSFSCRCRENYVIESASDDNGNEVCGTCVEGYDPNSNCVCWTAARLDQECSAVCGTGRCIRHCESVECECKHGTVLYTEPGTGVQRCADNTDYCTTHPEACHEFPGTYDHGECLPISEVPFYECDCDEATGWYNDGPRLCALGPNVLECTTTEQANCGAENLCYRANATTPGQCVCRRGQRRNSVGNRCEVDNPCESTGYNHPCIGSWTTCEFNAANREVTCGCIDGYESDGNLFHPCHAINPCDSNPCLGGSLCVYMAPGQYECQCQGIFQNLNDNGGPVVCEAVSPCSNEIISKSCVDKNMICRDLPYTENVPEIGTNAMDYYECVCKPPRFFDPVTMLCTSLGSDGTEELSLFEMTIPLVLTGDPLNDDLAKVQLEKDIQEAMFEAFGQFGLRESALISVGLWTIDQQERKEELEVYHYAVQDIDYSVDVALYLNEALLPNTGGSPLVDILKTSLGQFDLEDGHSYYLMPGGKLRIPSIAVNDISAFTGIDPCGRDDICEFTEIWECVHNASQSGSFRCVCKSGYESIGLNGGEEQCRDINECLNTRICENLWGDHGANSTICFNQPGKYSCVCSNGYYVNQEGKCEHVPGVTLGTTEQSPNTSDGTGSPPTAESTTGIPSTTEDPGDVASTLCSNCLVIFSVFLAQFLFQFAN</sequence>
<dbReference type="AlphaFoldDB" id="A0A7R8W8T8"/>
<dbReference type="InterPro" id="IPR001881">
    <property type="entry name" value="EGF-like_Ca-bd_dom"/>
</dbReference>
<reference evidence="8" key="1">
    <citation type="submission" date="2020-11" db="EMBL/GenBank/DDBJ databases">
        <authorList>
            <person name="Tran Van P."/>
        </authorList>
    </citation>
    <scope>NUCLEOTIDE SEQUENCE</scope>
</reference>
<keyword evidence="2" id="KW-0732">Signal</keyword>
<evidence type="ECO:0000256" key="4">
    <source>
        <dbReference type="ARBA" id="ARBA00022837"/>
    </source>
</evidence>
<dbReference type="GO" id="GO:0005509">
    <property type="term" value="F:calcium ion binding"/>
    <property type="evidence" value="ECO:0007669"/>
    <property type="project" value="InterPro"/>
</dbReference>
<evidence type="ECO:0000256" key="6">
    <source>
        <dbReference type="ARBA" id="ARBA00023180"/>
    </source>
</evidence>
<dbReference type="SMART" id="SM00179">
    <property type="entry name" value="EGF_CA"/>
    <property type="match status" value="3"/>
</dbReference>
<evidence type="ECO:0000256" key="3">
    <source>
        <dbReference type="ARBA" id="ARBA00022737"/>
    </source>
</evidence>
<dbReference type="EMBL" id="OB661027">
    <property type="protein sequence ID" value="CAD7227078.1"/>
    <property type="molecule type" value="Genomic_DNA"/>
</dbReference>
<evidence type="ECO:0000256" key="5">
    <source>
        <dbReference type="ARBA" id="ARBA00023157"/>
    </source>
</evidence>
<keyword evidence="4" id="KW-0106">Calcium</keyword>
<dbReference type="PROSITE" id="PS50026">
    <property type="entry name" value="EGF_3"/>
    <property type="match status" value="1"/>
</dbReference>
<keyword evidence="3" id="KW-0677">Repeat</keyword>
<dbReference type="Gene3D" id="2.10.25.10">
    <property type="entry name" value="Laminin"/>
    <property type="match status" value="3"/>
</dbReference>
<accession>A0A7R8W8T8</accession>